<dbReference type="InterPro" id="IPR003613">
    <property type="entry name" value="Ubox_domain"/>
</dbReference>
<keyword evidence="5 15" id="KW-0507">mRNA processing</keyword>
<dbReference type="EC" id="2.3.2.27" evidence="15"/>
<dbReference type="Pfam" id="PF00400">
    <property type="entry name" value="WD40"/>
    <property type="match status" value="4"/>
</dbReference>
<dbReference type="PANTHER" id="PTHR43995">
    <property type="entry name" value="PRE-MRNA-PROCESSING FACTOR 19"/>
    <property type="match status" value="1"/>
</dbReference>
<evidence type="ECO:0000256" key="1">
    <source>
        <dbReference type="ARBA" id="ARBA00004123"/>
    </source>
</evidence>
<keyword evidence="4 14" id="KW-0853">WD repeat</keyword>
<keyword evidence="9 15" id="KW-0227">DNA damage</keyword>
<feature type="region of interest" description="Disordered" evidence="16">
    <location>
        <begin position="55"/>
        <end position="77"/>
    </location>
</feature>
<keyword evidence="8" id="KW-0677">Repeat</keyword>
<comment type="pathway">
    <text evidence="2 15">Protein modification; protein ubiquitination.</text>
</comment>
<dbReference type="CDD" id="cd16656">
    <property type="entry name" value="RING-Ubox_PRP19"/>
    <property type="match status" value="1"/>
</dbReference>
<dbReference type="GO" id="GO:0005737">
    <property type="term" value="C:cytoplasm"/>
    <property type="evidence" value="ECO:0007669"/>
    <property type="project" value="TreeGrafter"/>
</dbReference>
<keyword evidence="6 15" id="KW-0808">Transferase</keyword>
<organism evidence="18 19">
    <name type="scientific">Malassezia brasiliensis</name>
    <dbReference type="NCBI Taxonomy" id="1821822"/>
    <lineage>
        <taxon>Eukaryota</taxon>
        <taxon>Fungi</taxon>
        <taxon>Dikarya</taxon>
        <taxon>Basidiomycota</taxon>
        <taxon>Ustilaginomycotina</taxon>
        <taxon>Malasseziomycetes</taxon>
        <taxon>Malasseziales</taxon>
        <taxon>Malasseziaceae</taxon>
        <taxon>Malassezia</taxon>
    </lineage>
</organism>
<dbReference type="CDD" id="cd00200">
    <property type="entry name" value="WD40"/>
    <property type="match status" value="1"/>
</dbReference>
<protein>
    <recommendedName>
        <fullName evidence="15">Pre-mRNA-processing factor 19</fullName>
        <ecNumber evidence="15">2.3.2.27</ecNumber>
    </recommendedName>
</protein>
<sequence length="530" mass="55914">MFCAISGEAPKEPVVSKKSGLLFEKRLIERYIDEHGKDPITGEELSVDDLLPVKSCTSRRPTHPAPHTAFPRPPSHTSVPSLLTALQNEYDAMVFETLALKKQYDSVRQDLAHALYTNDASTRVIARLLKERNEARDALANVHASLGTAPATDDVDMAPAEAASDAALPADLLTAIDETASALSSERRARIKRGAPEGYTTPASAASLQQLASMTSVHGASAPGITALDVSANGQLVLTGGKDKAVLVLDRASQKVLSTFKGHTKPIHAVAFAARANPPVGTAAAELPPPPYAVSASADKTLRVYAAKDNHTYSLAHTLKGYADEVTGADIHPTDLIVGSASRDGSWALHALASGERVLHVGAPDADDDGGYVYESFAFHPDGQLAATGTAGGAIRVWDVKQGKQSAVFRGHEGAVHSLSFSPNGYLLAAASRGASVVKVWDLRKLEVTRTVELPDNYTIAQVRFDPTAQLLAVVGDDVRVFGGKALQPVYTFAENQAQETSAQWSPVDGALLTAGLDRTVRMLGAGADA</sequence>
<dbReference type="SUPFAM" id="SSF57850">
    <property type="entry name" value="RING/U-box"/>
    <property type="match status" value="1"/>
</dbReference>
<dbReference type="PROSITE" id="PS51698">
    <property type="entry name" value="U_BOX"/>
    <property type="match status" value="1"/>
</dbReference>
<dbReference type="InterPro" id="IPR038959">
    <property type="entry name" value="Prp19"/>
</dbReference>
<dbReference type="SUPFAM" id="SSF50978">
    <property type="entry name" value="WD40 repeat-like"/>
    <property type="match status" value="1"/>
</dbReference>
<keyword evidence="7 15" id="KW-0747">Spliceosome</keyword>
<dbReference type="SMART" id="SM00320">
    <property type="entry name" value="WD40"/>
    <property type="match status" value="7"/>
</dbReference>
<dbReference type="GO" id="GO:0000398">
    <property type="term" value="P:mRNA splicing, via spliceosome"/>
    <property type="evidence" value="ECO:0007669"/>
    <property type="project" value="InterPro"/>
</dbReference>
<dbReference type="PANTHER" id="PTHR43995:SF1">
    <property type="entry name" value="PRE-MRNA-PROCESSING FACTOR 19"/>
    <property type="match status" value="1"/>
</dbReference>
<evidence type="ECO:0000256" key="10">
    <source>
        <dbReference type="ARBA" id="ARBA00022786"/>
    </source>
</evidence>
<dbReference type="Pfam" id="PF08606">
    <property type="entry name" value="Prp19"/>
    <property type="match status" value="1"/>
</dbReference>
<dbReference type="GO" id="GO:0000974">
    <property type="term" value="C:Prp19 complex"/>
    <property type="evidence" value="ECO:0007669"/>
    <property type="project" value="UniProtKB-UniRule"/>
</dbReference>
<comment type="function">
    <text evidence="15">Ubiquitin-protein ligase which is mainly involved pre-mRNA splicing and DNA repair. Required for pre-mRNA splicing as component of the spliceosome.</text>
</comment>
<dbReference type="GO" id="GO:0070534">
    <property type="term" value="P:protein K63-linked ubiquitination"/>
    <property type="evidence" value="ECO:0007669"/>
    <property type="project" value="UniProtKB-UniRule"/>
</dbReference>
<feature type="repeat" description="WD" evidence="14">
    <location>
        <begin position="409"/>
        <end position="451"/>
    </location>
</feature>
<evidence type="ECO:0000256" key="5">
    <source>
        <dbReference type="ARBA" id="ARBA00022664"/>
    </source>
</evidence>
<dbReference type="InterPro" id="IPR013083">
    <property type="entry name" value="Znf_RING/FYVE/PHD"/>
</dbReference>
<dbReference type="GO" id="GO:0061630">
    <property type="term" value="F:ubiquitin protein ligase activity"/>
    <property type="evidence" value="ECO:0007669"/>
    <property type="project" value="UniProtKB-UniRule"/>
</dbReference>
<dbReference type="GO" id="GO:0006281">
    <property type="term" value="P:DNA repair"/>
    <property type="evidence" value="ECO:0007669"/>
    <property type="project" value="UniProtKB-KW"/>
</dbReference>
<comment type="subcellular location">
    <subcellularLocation>
        <location evidence="1 15">Nucleus</location>
    </subcellularLocation>
</comment>
<feature type="repeat" description="WD" evidence="14">
    <location>
        <begin position="376"/>
        <end position="408"/>
    </location>
</feature>
<evidence type="ECO:0000256" key="13">
    <source>
        <dbReference type="ARBA" id="ARBA00023242"/>
    </source>
</evidence>
<evidence type="ECO:0000256" key="15">
    <source>
        <dbReference type="RuleBase" id="RU367101"/>
    </source>
</evidence>
<dbReference type="Gene3D" id="2.130.10.10">
    <property type="entry name" value="YVTN repeat-like/Quinoprotein amine dehydrogenase"/>
    <property type="match status" value="1"/>
</dbReference>
<evidence type="ECO:0000256" key="9">
    <source>
        <dbReference type="ARBA" id="ARBA00022763"/>
    </source>
</evidence>
<dbReference type="Proteomes" id="UP001216638">
    <property type="component" value="Chromosome 1"/>
</dbReference>
<dbReference type="InterPro" id="IPR055340">
    <property type="entry name" value="RING-Ubox_PRP19"/>
</dbReference>
<dbReference type="InterPro" id="IPR036322">
    <property type="entry name" value="WD40_repeat_dom_sf"/>
</dbReference>
<comment type="similarity">
    <text evidence="3 15">Belongs to the WD repeat PRP19 family.</text>
</comment>
<evidence type="ECO:0000256" key="8">
    <source>
        <dbReference type="ARBA" id="ARBA00022737"/>
    </source>
</evidence>
<proteinExistence type="inferred from homology"/>
<evidence type="ECO:0000256" key="3">
    <source>
        <dbReference type="ARBA" id="ARBA00006388"/>
    </source>
</evidence>
<evidence type="ECO:0000259" key="17">
    <source>
        <dbReference type="PROSITE" id="PS51698"/>
    </source>
</evidence>
<comment type="subunit">
    <text evidence="15">Homotetramer.</text>
</comment>
<accession>A0AAF0DSQ8</accession>
<name>A0AAF0DSQ8_9BASI</name>
<reference evidence="18" key="1">
    <citation type="submission" date="2023-03" db="EMBL/GenBank/DDBJ databases">
        <title>Mating type loci evolution in Malassezia.</title>
        <authorList>
            <person name="Coelho M.A."/>
        </authorList>
    </citation>
    <scope>NUCLEOTIDE SEQUENCE</scope>
    <source>
        <strain evidence="18">CBS 14135</strain>
    </source>
</reference>
<dbReference type="AlphaFoldDB" id="A0AAF0DSQ8"/>
<evidence type="ECO:0000256" key="6">
    <source>
        <dbReference type="ARBA" id="ARBA00022679"/>
    </source>
</evidence>
<evidence type="ECO:0000313" key="18">
    <source>
        <dbReference type="EMBL" id="WFC93550.1"/>
    </source>
</evidence>
<dbReference type="InterPro" id="IPR013915">
    <property type="entry name" value="Prp19_cc"/>
</dbReference>
<dbReference type="GO" id="GO:0071006">
    <property type="term" value="C:U2-type catalytic step 1 spliceosome"/>
    <property type="evidence" value="ECO:0007669"/>
    <property type="project" value="TreeGrafter"/>
</dbReference>
<comment type="catalytic activity">
    <reaction evidence="15">
        <text>S-ubiquitinyl-[E2 ubiquitin-conjugating enzyme]-L-cysteine + [acceptor protein]-L-lysine = [E2 ubiquitin-conjugating enzyme]-L-cysteine + N(6)-ubiquitinyl-[acceptor protein]-L-lysine.</text>
        <dbReference type="EC" id="2.3.2.27"/>
    </reaction>
</comment>
<evidence type="ECO:0000256" key="4">
    <source>
        <dbReference type="ARBA" id="ARBA00022574"/>
    </source>
</evidence>
<keyword evidence="11 15" id="KW-0508">mRNA splicing</keyword>
<evidence type="ECO:0000256" key="16">
    <source>
        <dbReference type="SAM" id="MobiDB-lite"/>
    </source>
</evidence>
<dbReference type="InterPro" id="IPR001680">
    <property type="entry name" value="WD40_rpt"/>
</dbReference>
<evidence type="ECO:0000256" key="14">
    <source>
        <dbReference type="PROSITE-ProRule" id="PRU00221"/>
    </source>
</evidence>
<dbReference type="InterPro" id="IPR015943">
    <property type="entry name" value="WD40/YVTN_repeat-like_dom_sf"/>
</dbReference>
<evidence type="ECO:0000256" key="7">
    <source>
        <dbReference type="ARBA" id="ARBA00022728"/>
    </source>
</evidence>
<dbReference type="PROSITE" id="PS50082">
    <property type="entry name" value="WD_REPEATS_2"/>
    <property type="match status" value="2"/>
</dbReference>
<evidence type="ECO:0000313" key="19">
    <source>
        <dbReference type="Proteomes" id="UP001216638"/>
    </source>
</evidence>
<dbReference type="Gene3D" id="3.30.40.10">
    <property type="entry name" value="Zinc/RING finger domain, C3HC4 (zinc finger)"/>
    <property type="match status" value="1"/>
</dbReference>
<keyword evidence="10 15" id="KW-0833">Ubl conjugation pathway</keyword>
<keyword evidence="13 15" id="KW-0539">Nucleus</keyword>
<feature type="domain" description="U-box" evidence="17">
    <location>
        <begin position="1"/>
        <end position="70"/>
    </location>
</feature>
<dbReference type="EMBL" id="CP119951">
    <property type="protein sequence ID" value="WFC93550.1"/>
    <property type="molecule type" value="Genomic_DNA"/>
</dbReference>
<dbReference type="SMART" id="SM00504">
    <property type="entry name" value="Ubox"/>
    <property type="match status" value="1"/>
</dbReference>
<evidence type="ECO:0000256" key="2">
    <source>
        <dbReference type="ARBA" id="ARBA00004906"/>
    </source>
</evidence>
<dbReference type="FunFam" id="3.30.40.10:FF:000027">
    <property type="entry name" value="Pre-mRNA-processing factor 19, putative"/>
    <property type="match status" value="1"/>
</dbReference>
<keyword evidence="18" id="KW-0012">Acyltransferase</keyword>
<keyword evidence="12 15" id="KW-0234">DNA repair</keyword>
<evidence type="ECO:0000256" key="11">
    <source>
        <dbReference type="ARBA" id="ARBA00023187"/>
    </source>
</evidence>
<gene>
    <name evidence="18" type="ORF">MBRA1_000170</name>
</gene>
<keyword evidence="19" id="KW-1185">Reference proteome</keyword>
<evidence type="ECO:0000256" key="12">
    <source>
        <dbReference type="ARBA" id="ARBA00023204"/>
    </source>
</evidence>